<dbReference type="RefSeq" id="YP_010751322.1">
    <property type="nucleotide sequence ID" value="NC_073368.1"/>
</dbReference>
<proteinExistence type="predicted"/>
<dbReference type="Proteomes" id="UP000425388">
    <property type="component" value="Segment"/>
</dbReference>
<reference evidence="1 2" key="1">
    <citation type="submission" date="2019-10" db="EMBL/GenBank/DDBJ databases">
        <authorList>
            <person name="Abad L.A."/>
            <person name="AUll H.A."/>
            <person name="Garlena R.A."/>
            <person name="Russell D.A."/>
            <person name="Pope W.H."/>
            <person name="Jacobs-Sera D."/>
            <person name="Hatfull G.F."/>
        </authorList>
    </citation>
    <scope>NUCLEOTIDE SEQUENCE [LARGE SCALE GENOMIC DNA]</scope>
</reference>
<name>A0A649VKB3_9CAUD</name>
<evidence type="ECO:0000313" key="2">
    <source>
        <dbReference type="Proteomes" id="UP000425388"/>
    </source>
</evidence>
<dbReference type="KEGG" id="vg:80004988"/>
<dbReference type="GeneID" id="80004988"/>
<evidence type="ECO:0000313" key="1">
    <source>
        <dbReference type="EMBL" id="QGJ92701.1"/>
    </source>
</evidence>
<accession>A0A649VKB3</accession>
<keyword evidence="2" id="KW-1185">Reference proteome</keyword>
<gene>
    <name evidence="1" type="primary">31</name>
    <name evidence="1" type="ORF">PBI_MEGAN_31</name>
</gene>
<organism evidence="1 2">
    <name type="scientific">Microbacterium phage Megan</name>
    <dbReference type="NCBI Taxonomy" id="2656551"/>
    <lineage>
        <taxon>Viruses</taxon>
        <taxon>Duplodnaviria</taxon>
        <taxon>Heunggongvirae</taxon>
        <taxon>Uroviricota</taxon>
        <taxon>Caudoviricetes</taxon>
        <taxon>Hodgkinviridae</taxon>
        <taxon>Meganvirus</taxon>
        <taxon>Meganvirus megan</taxon>
    </lineage>
</organism>
<sequence length="635" mass="65632">MLDEYLALGGVELGNNARAYAYSRCLPCCAGLLKGGVCAGIHDATSEFTDAIYEWLVSRVNQNTNPRLAGSTAGWVTTGPALTMTPTADGAQIDNVSGSALTAPPLIFQSGNFPAVVGDQWSASMEVSVPLGFPAITVRLDGYSYGTNIVVSTSGNVTIQPGETKTITSNNTLALTGTSTGVRTILYGVGTPIGARLVVSDALAEKAVVAGPYFDGNTIPAGSDLSVTRVSWTGVADASTSRLERNTVTTPAQSLEPPYTCGNIERAPWYDPDNEFSQDLAGFYLLRVSGITDGTMTAGVTEGIDNGGVIGAARYASRSVRVRTMIVGCGMASAEYGLAWLKAALGASFCARHGDACGTSDLEFFIDCPPPLDQADADYAGTVAPYRRYLHGVGCTSAPVKAEEYQTPSGAYVIIVEYILTAESPFVWGETIAAASTGDVLTAYDDIPFNLMRYPSGEVGDGIPAVTATQYAFNGSVEYGATGWANAQTNIAAGITAGASTDIAAVGPNSYRVRLLATATITDGIMRAYYDVALGALPGGSRPSLSVWAAALIFAGTPTLDPTLTAEVEWRNGGTILGTTALGTIPLNGGNASATGLTIPATATTARIRVAATNIDAVSGDDVRLYADAFSLTVP</sequence>
<dbReference type="EMBL" id="MN586020">
    <property type="protein sequence ID" value="QGJ92701.1"/>
    <property type="molecule type" value="Genomic_DNA"/>
</dbReference>
<protein>
    <submittedName>
        <fullName evidence="1">Minor tail protein</fullName>
    </submittedName>
</protein>